<dbReference type="CDD" id="cd19531">
    <property type="entry name" value="LCL_NRPS-like"/>
    <property type="match status" value="1"/>
</dbReference>
<feature type="domain" description="Carrier" evidence="4">
    <location>
        <begin position="1"/>
        <end position="73"/>
    </location>
</feature>
<dbReference type="PANTHER" id="PTHR45398:SF1">
    <property type="entry name" value="ENZYME, PUTATIVE (JCVI)-RELATED"/>
    <property type="match status" value="1"/>
</dbReference>
<protein>
    <recommendedName>
        <fullName evidence="4">Carrier domain-containing protein</fullName>
    </recommendedName>
</protein>
<dbReference type="PROSITE" id="PS50075">
    <property type="entry name" value="CARRIER"/>
    <property type="match status" value="1"/>
</dbReference>
<name>A0ABQ6FNK8_9CHLR</name>
<dbReference type="InterPro" id="IPR036736">
    <property type="entry name" value="ACP-like_sf"/>
</dbReference>
<dbReference type="Gene3D" id="3.30.559.10">
    <property type="entry name" value="Chloramphenicol acetyltransferase-like domain"/>
    <property type="match status" value="2"/>
</dbReference>
<dbReference type="InterPro" id="IPR009081">
    <property type="entry name" value="PP-bd_ACP"/>
</dbReference>
<evidence type="ECO:0000256" key="2">
    <source>
        <dbReference type="ARBA" id="ARBA00022450"/>
    </source>
</evidence>
<dbReference type="NCBIfam" id="TIGR01720">
    <property type="entry name" value="NRPS-para261"/>
    <property type="match status" value="1"/>
</dbReference>
<dbReference type="Pfam" id="PF00668">
    <property type="entry name" value="Condensation"/>
    <property type="match status" value="3"/>
</dbReference>
<gene>
    <name evidence="5" type="ORF">KDH_08100</name>
</gene>
<dbReference type="SUPFAM" id="SSF52777">
    <property type="entry name" value="CoA-dependent acyltransferases"/>
    <property type="match status" value="4"/>
</dbReference>
<evidence type="ECO:0000313" key="6">
    <source>
        <dbReference type="Proteomes" id="UP001344906"/>
    </source>
</evidence>
<dbReference type="SMART" id="SM00823">
    <property type="entry name" value="PKS_PP"/>
    <property type="match status" value="1"/>
</dbReference>
<sequence>MWVEQTLIRIWQQLLGRAVVGRNENFLDIGGHSLLATQLITRIRQQLGVDIPLYAIFKAPTLAALAALVETYGQMERGYRVPDIQPMTHGILLPLSHTQQRIWHADQQNPRGATHHPASMLHMRGKIDIDRLEQSLKKIVQRHETLRTVFLSIEGSPVQMVLATMASPLDLVDLTHIAPELQEQAVEQFVQEHRRHPFNLAQGPLLRAHLLQIDPHHAVLCLTIHPIVADGWSHGIFMRELAAHYNASISGQPAIVPHLAIQYGDFIAWQCDWMDTTVLQSQIQFWKKRLVGVPAPLGYPRPAAQTVIASQQMFTVPMQVLQKLQRLSRHEGVTLYMTLLAAWQVLLHSYSQQEQIAVGTQIANRERAEIEDLIGPFDNTLIMVSELVDDQAFKDVLQQVRQVCLDAYTHQHVSLEQIAQEIQPRHTPGITALLQAMFILQSAPLTSTAFEGLEVEVMPLYTDSKGSDLTLSLMETQQGLLGTLGYNSALFEPSTIASIITDYQRLLEHIVLDITQSIGALTHGQAAQPLRNTRIDVNVAPDLEMTGCSAISPQFSTELPVDYAGGANTIESTERATVALTPGETHALLETIQDVYRTQVHDILLTALALTLMLWRNQEAVTISLAHGTYPVHLDLTGCHSLAQAIKLVKEQLHQQADQKPARSQRCCSATGMANTDMIGPARPTLHFSYLERSAWSQGEASEPIPSSTAYYRSTHHQQGQRAYLLEIISLVTDDRIHFTWSYSRNCYDAATIQELAAEFIHTLREILNHCQQPQAGGVTPSDFPLARLTQEQLDQRIDMPRQVEDICPLTVRQQKKLFHAPSTSITDSIMQVSMLFERGFDVCAFQQAWDQVIQSQPILRSSFLWEGLPESQQIVYRDIFLPTIQQDWRHLTAAQQQKQFMHYQQTDREQDFSYEQAPLMRIFIAQLDTERYAVLWSYHQLLLNDRHRSLILKQLFTGYMEYLQQCKPEQIIHNDRLHIENAFAGNSVAAWQLV</sequence>
<organism evidence="5 6">
    <name type="scientific">Dictyobacter halimunensis</name>
    <dbReference type="NCBI Taxonomy" id="3026934"/>
    <lineage>
        <taxon>Bacteria</taxon>
        <taxon>Bacillati</taxon>
        <taxon>Chloroflexota</taxon>
        <taxon>Ktedonobacteria</taxon>
        <taxon>Ktedonobacterales</taxon>
        <taxon>Dictyobacteraceae</taxon>
        <taxon>Dictyobacter</taxon>
    </lineage>
</organism>
<comment type="caution">
    <text evidence="5">The sequence shown here is derived from an EMBL/GenBank/DDBJ whole genome shotgun (WGS) entry which is preliminary data.</text>
</comment>
<keyword evidence="3" id="KW-0597">Phosphoprotein</keyword>
<dbReference type="PROSITE" id="PS00012">
    <property type="entry name" value="PHOSPHOPANTETHEINE"/>
    <property type="match status" value="1"/>
</dbReference>
<dbReference type="PANTHER" id="PTHR45398">
    <property type="match status" value="1"/>
</dbReference>
<dbReference type="Pfam" id="PF00550">
    <property type="entry name" value="PP-binding"/>
    <property type="match status" value="1"/>
</dbReference>
<dbReference type="EMBL" id="BSRI01000001">
    <property type="protein sequence ID" value="GLV53959.1"/>
    <property type="molecule type" value="Genomic_DNA"/>
</dbReference>
<accession>A0ABQ6FNK8</accession>
<dbReference type="Proteomes" id="UP001344906">
    <property type="component" value="Unassembled WGS sequence"/>
</dbReference>
<dbReference type="SUPFAM" id="SSF47336">
    <property type="entry name" value="ACP-like"/>
    <property type="match status" value="1"/>
</dbReference>
<dbReference type="InterPro" id="IPR020806">
    <property type="entry name" value="PKS_PP-bd"/>
</dbReference>
<evidence type="ECO:0000256" key="3">
    <source>
        <dbReference type="ARBA" id="ARBA00022553"/>
    </source>
</evidence>
<dbReference type="Gene3D" id="3.30.559.30">
    <property type="entry name" value="Nonribosomal peptide synthetase, condensation domain"/>
    <property type="match status" value="3"/>
</dbReference>
<dbReference type="InterPro" id="IPR001242">
    <property type="entry name" value="Condensation_dom"/>
</dbReference>
<evidence type="ECO:0000256" key="1">
    <source>
        <dbReference type="ARBA" id="ARBA00001957"/>
    </source>
</evidence>
<dbReference type="InterPro" id="IPR006162">
    <property type="entry name" value="Ppantetheine_attach_site"/>
</dbReference>
<evidence type="ECO:0000313" key="5">
    <source>
        <dbReference type="EMBL" id="GLV53959.1"/>
    </source>
</evidence>
<proteinExistence type="predicted"/>
<dbReference type="Gene3D" id="1.10.1200.10">
    <property type="entry name" value="ACP-like"/>
    <property type="match status" value="1"/>
</dbReference>
<keyword evidence="6" id="KW-1185">Reference proteome</keyword>
<dbReference type="InterPro" id="IPR023213">
    <property type="entry name" value="CAT-like_dom_sf"/>
</dbReference>
<dbReference type="InterPro" id="IPR010060">
    <property type="entry name" value="NRPS_synth"/>
</dbReference>
<evidence type="ECO:0000259" key="4">
    <source>
        <dbReference type="PROSITE" id="PS50075"/>
    </source>
</evidence>
<comment type="cofactor">
    <cofactor evidence="1">
        <name>pantetheine 4'-phosphate</name>
        <dbReference type="ChEBI" id="CHEBI:47942"/>
    </cofactor>
</comment>
<keyword evidence="2" id="KW-0596">Phosphopantetheine</keyword>
<reference evidence="5 6" key="1">
    <citation type="submission" date="2023-02" db="EMBL/GenBank/DDBJ databases">
        <title>Dictyobacter halimunensis sp. nov., a new member of the class Ktedonobacteria from forest soil in a geothermal area.</title>
        <authorList>
            <person name="Rachmania M.K."/>
            <person name="Ningsih F."/>
            <person name="Sakai Y."/>
            <person name="Yabe S."/>
            <person name="Yokota A."/>
            <person name="Sjamsuridzal W."/>
        </authorList>
    </citation>
    <scope>NUCLEOTIDE SEQUENCE [LARGE SCALE GENOMIC DNA]</scope>
    <source>
        <strain evidence="5 6">S3.2.2.5</strain>
    </source>
</reference>